<evidence type="ECO:0000256" key="1">
    <source>
        <dbReference type="ARBA" id="ARBA00004141"/>
    </source>
</evidence>
<dbReference type="RefSeq" id="WP_268057177.1">
    <property type="nucleotide sequence ID" value="NZ_JAPOHA010000002.1"/>
</dbReference>
<evidence type="ECO:0000313" key="7">
    <source>
        <dbReference type="EMBL" id="MCY1713179.1"/>
    </source>
</evidence>
<dbReference type="Proteomes" id="UP001082703">
    <property type="component" value="Unassembled WGS sequence"/>
</dbReference>
<dbReference type="Gene3D" id="2.40.50.140">
    <property type="entry name" value="Nucleic acid-binding proteins"/>
    <property type="match status" value="1"/>
</dbReference>
<proteinExistence type="predicted"/>
<gene>
    <name evidence="7" type="ORF">OUY18_02775</name>
</gene>
<evidence type="ECO:0000256" key="4">
    <source>
        <dbReference type="ARBA" id="ARBA00023136"/>
    </source>
</evidence>
<dbReference type="Pfam" id="PF01957">
    <property type="entry name" value="NfeD"/>
    <property type="match status" value="1"/>
</dbReference>
<keyword evidence="3 5" id="KW-1133">Transmembrane helix</keyword>
<dbReference type="InterPro" id="IPR012340">
    <property type="entry name" value="NA-bd_OB-fold"/>
</dbReference>
<evidence type="ECO:0000256" key="3">
    <source>
        <dbReference type="ARBA" id="ARBA00022989"/>
    </source>
</evidence>
<keyword evidence="2 5" id="KW-0812">Transmembrane</keyword>
<feature type="transmembrane region" description="Helical" evidence="5">
    <location>
        <begin position="7"/>
        <end position="33"/>
    </location>
</feature>
<evidence type="ECO:0000256" key="2">
    <source>
        <dbReference type="ARBA" id="ARBA00022692"/>
    </source>
</evidence>
<dbReference type="PANTHER" id="PTHR33507">
    <property type="entry name" value="INNER MEMBRANE PROTEIN YBBJ"/>
    <property type="match status" value="1"/>
</dbReference>
<keyword evidence="8" id="KW-1185">Reference proteome</keyword>
<evidence type="ECO:0000256" key="5">
    <source>
        <dbReference type="SAM" id="Phobius"/>
    </source>
</evidence>
<dbReference type="EMBL" id="JAPOHA010000002">
    <property type="protein sequence ID" value="MCY1713179.1"/>
    <property type="molecule type" value="Genomic_DNA"/>
</dbReference>
<dbReference type="PANTHER" id="PTHR33507:SF3">
    <property type="entry name" value="INNER MEMBRANE PROTEIN YBBJ"/>
    <property type="match status" value="1"/>
</dbReference>
<evidence type="ECO:0000259" key="6">
    <source>
        <dbReference type="Pfam" id="PF01957"/>
    </source>
</evidence>
<dbReference type="InterPro" id="IPR002810">
    <property type="entry name" value="NfeD-like_C"/>
</dbReference>
<feature type="transmembrane region" description="Helical" evidence="5">
    <location>
        <begin position="39"/>
        <end position="64"/>
    </location>
</feature>
<name>A0ABT4BQL2_9FIRM</name>
<comment type="caution">
    <text evidence="7">The sequence shown here is derived from an EMBL/GenBank/DDBJ whole genome shotgun (WGS) entry which is preliminary data.</text>
</comment>
<protein>
    <submittedName>
        <fullName evidence="7">NfeD family protein</fullName>
    </submittedName>
</protein>
<accession>A0ABT4BQL2</accession>
<comment type="subcellular location">
    <subcellularLocation>
        <location evidence="1">Membrane</location>
        <topology evidence="1">Multi-pass membrane protein</topology>
    </subcellularLocation>
</comment>
<keyword evidence="4 5" id="KW-0472">Membrane</keyword>
<feature type="domain" description="NfeD-like C-terminal" evidence="6">
    <location>
        <begin position="84"/>
        <end position="142"/>
    </location>
</feature>
<evidence type="ECO:0000313" key="8">
    <source>
        <dbReference type="Proteomes" id="UP001082703"/>
    </source>
</evidence>
<reference evidence="7 8" key="1">
    <citation type="submission" date="2022-11" db="EMBL/GenBank/DDBJ databases">
        <authorList>
            <person name="Caiyu Z."/>
        </authorList>
    </citation>
    <scope>NUCLEOTIDE SEQUENCE [LARGE SCALE GENOMIC DNA]</scope>
    <source>
        <strain evidence="7 8">YR-4</strain>
    </source>
</reference>
<organism evidence="7 8">
    <name type="scientific">Caproiciproducens galactitolivorans</name>
    <dbReference type="NCBI Taxonomy" id="642589"/>
    <lineage>
        <taxon>Bacteria</taxon>
        <taxon>Bacillati</taxon>
        <taxon>Bacillota</taxon>
        <taxon>Clostridia</taxon>
        <taxon>Eubacteriales</taxon>
        <taxon>Acutalibacteraceae</taxon>
        <taxon>Caproiciproducens</taxon>
    </lineage>
</organism>
<dbReference type="InterPro" id="IPR052165">
    <property type="entry name" value="Membrane_assoc_protease"/>
</dbReference>
<sequence length="146" mass="15742">MEAYLPYIWLGVIILAAVVEGLTVQLVSIWFVIGGVGALIANLLGAPLWLQTVVFAAVTTITLIGTRPAVKRLMNFKKEDTNAGRYIGETGLVIAEINNTLGVGQVKVRGSIWTARSEDGSNIKEGENVRINSIEGVKLIVKSIHK</sequence>
<dbReference type="SUPFAM" id="SSF141322">
    <property type="entry name" value="NfeD domain-like"/>
    <property type="match status" value="1"/>
</dbReference>